<accession>Q11N05</accession>
<dbReference type="HOGENOM" id="CLU_180806_0_0_5"/>
<name>Q11N05_CHESB</name>
<dbReference type="OrthoDB" id="5124853at2"/>
<sequence>MPRASQHPKADTFNFRVDPALKAEFTQATEADDRPAAQVLRDFMRAYVARRNRKVFEAEAQRQSRAAAARARYPRSDEAASLREMEALFDEDHFSDEWNA</sequence>
<evidence type="ECO:0008006" key="2">
    <source>
        <dbReference type="Google" id="ProtNLM"/>
    </source>
</evidence>
<evidence type="ECO:0000313" key="1">
    <source>
        <dbReference type="EMBL" id="ABG61203.1"/>
    </source>
</evidence>
<dbReference type="KEGG" id="mes:Meso_4227"/>
<gene>
    <name evidence="1" type="ordered locus">Meso_4227</name>
</gene>
<keyword evidence="1" id="KW-0614">Plasmid</keyword>
<proteinExistence type="predicted"/>
<dbReference type="EMBL" id="CP000389">
    <property type="protein sequence ID" value="ABG61203.1"/>
    <property type="molecule type" value="Genomic_DNA"/>
</dbReference>
<protein>
    <recommendedName>
        <fullName evidence="2">Antitoxin of toxin-antitoxin stability system</fullName>
    </recommendedName>
</protein>
<dbReference type="AlphaFoldDB" id="Q11N05"/>
<geneLocation type="plasmid" evidence="1">
    <name>1</name>
</geneLocation>
<reference evidence="1" key="1">
    <citation type="submission" date="2006-06" db="EMBL/GenBank/DDBJ databases">
        <title>Complete sequence of Plasmid 1 of Chelativorans sp. BNC1.</title>
        <authorList>
            <consortium name="US DOE Joint Genome Institute"/>
            <person name="Copeland A."/>
            <person name="Lucas S."/>
            <person name="Lapidus A."/>
            <person name="Barry K."/>
            <person name="Detter J.C."/>
            <person name="Glavina del Rio T."/>
            <person name="Hammon N."/>
            <person name="Israni S."/>
            <person name="Dalin E."/>
            <person name="Tice H."/>
            <person name="Pitluck S."/>
            <person name="Chertkov O."/>
            <person name="Brettin T."/>
            <person name="Bruce D."/>
            <person name="Han C."/>
            <person name="Tapia R."/>
            <person name="Gilna P."/>
            <person name="Schmutz J."/>
            <person name="Larimer F."/>
            <person name="Land M."/>
            <person name="Hauser L."/>
            <person name="Kyrpides N."/>
            <person name="Mikhailova N."/>
            <person name="Richardson P."/>
        </authorList>
    </citation>
    <scope>NUCLEOTIDE SEQUENCE</scope>
    <source>
        <strain evidence="1">BNC1</strain>
        <plasmid evidence="1">1</plasmid>
    </source>
</reference>
<organism evidence="1">
    <name type="scientific">Chelativorans sp. (strain BNC1)</name>
    <dbReference type="NCBI Taxonomy" id="266779"/>
    <lineage>
        <taxon>Bacteria</taxon>
        <taxon>Pseudomonadati</taxon>
        <taxon>Pseudomonadota</taxon>
        <taxon>Alphaproteobacteria</taxon>
        <taxon>Hyphomicrobiales</taxon>
        <taxon>Phyllobacteriaceae</taxon>
        <taxon>Chelativorans</taxon>
    </lineage>
</organism>